<reference evidence="8" key="1">
    <citation type="submission" date="2021-06" db="EMBL/GenBank/DDBJ databases">
        <authorList>
            <person name="Kallberg Y."/>
            <person name="Tangrot J."/>
            <person name="Rosling A."/>
        </authorList>
    </citation>
    <scope>NUCLEOTIDE SEQUENCE</scope>
    <source>
        <strain evidence="8">IN212</strain>
    </source>
</reference>
<dbReference type="InterPro" id="IPR025705">
    <property type="entry name" value="Beta_hexosaminidase_sua/sub"/>
</dbReference>
<comment type="catalytic activity">
    <reaction evidence="1">
        <text>Hydrolysis of terminal non-reducing N-acetyl-D-hexosamine residues in N-acetyl-beta-D-hexosaminides.</text>
        <dbReference type="EC" id="3.2.1.52"/>
    </reaction>
</comment>
<dbReference type="EC" id="3.2.1.52" evidence="3"/>
<feature type="non-terminal residue" evidence="8">
    <location>
        <position position="253"/>
    </location>
</feature>
<accession>A0A9N9JEJ2</accession>
<evidence type="ECO:0000259" key="7">
    <source>
        <dbReference type="Pfam" id="PF00728"/>
    </source>
</evidence>
<dbReference type="InterPro" id="IPR015883">
    <property type="entry name" value="Glyco_hydro_20_cat"/>
</dbReference>
<dbReference type="PANTHER" id="PTHR22600:SF26">
    <property type="entry name" value="BETA-N-ACETYLHEXOSAMINIDASE"/>
    <property type="match status" value="1"/>
</dbReference>
<keyword evidence="4" id="KW-0732">Signal</keyword>
<gene>
    <name evidence="8" type="ORF">RFULGI_LOCUS15599</name>
</gene>
<evidence type="ECO:0000313" key="8">
    <source>
        <dbReference type="EMBL" id="CAG8778411.1"/>
    </source>
</evidence>
<dbReference type="SUPFAM" id="SSF51445">
    <property type="entry name" value="(Trans)glycosidases"/>
    <property type="match status" value="1"/>
</dbReference>
<dbReference type="Proteomes" id="UP000789396">
    <property type="component" value="Unassembled WGS sequence"/>
</dbReference>
<keyword evidence="9" id="KW-1185">Reference proteome</keyword>
<evidence type="ECO:0000256" key="2">
    <source>
        <dbReference type="ARBA" id="ARBA00006285"/>
    </source>
</evidence>
<name>A0A9N9JEJ2_9GLOM</name>
<comment type="caution">
    <text evidence="8">The sequence shown here is derived from an EMBL/GenBank/DDBJ whole genome shotgun (WGS) entry which is preliminary data.</text>
</comment>
<evidence type="ECO:0000256" key="6">
    <source>
        <dbReference type="PIRSR" id="PIRSR625705-1"/>
    </source>
</evidence>
<evidence type="ECO:0000256" key="1">
    <source>
        <dbReference type="ARBA" id="ARBA00001231"/>
    </source>
</evidence>
<dbReference type="GO" id="GO:0005975">
    <property type="term" value="P:carbohydrate metabolic process"/>
    <property type="evidence" value="ECO:0007669"/>
    <property type="project" value="InterPro"/>
</dbReference>
<dbReference type="EMBL" id="CAJVPZ010051017">
    <property type="protein sequence ID" value="CAG8778411.1"/>
    <property type="molecule type" value="Genomic_DNA"/>
</dbReference>
<dbReference type="GO" id="GO:0016020">
    <property type="term" value="C:membrane"/>
    <property type="evidence" value="ECO:0007669"/>
    <property type="project" value="TreeGrafter"/>
</dbReference>
<dbReference type="GO" id="GO:0004563">
    <property type="term" value="F:beta-N-acetylhexosaminidase activity"/>
    <property type="evidence" value="ECO:0007669"/>
    <property type="project" value="UniProtKB-EC"/>
</dbReference>
<organism evidence="8 9">
    <name type="scientific">Racocetra fulgida</name>
    <dbReference type="NCBI Taxonomy" id="60492"/>
    <lineage>
        <taxon>Eukaryota</taxon>
        <taxon>Fungi</taxon>
        <taxon>Fungi incertae sedis</taxon>
        <taxon>Mucoromycota</taxon>
        <taxon>Glomeromycotina</taxon>
        <taxon>Glomeromycetes</taxon>
        <taxon>Diversisporales</taxon>
        <taxon>Gigasporaceae</taxon>
        <taxon>Racocetra</taxon>
    </lineage>
</organism>
<evidence type="ECO:0000256" key="4">
    <source>
        <dbReference type="ARBA" id="ARBA00022729"/>
    </source>
</evidence>
<evidence type="ECO:0000256" key="5">
    <source>
        <dbReference type="ARBA" id="ARBA00022801"/>
    </source>
</evidence>
<keyword evidence="5" id="KW-0378">Hydrolase</keyword>
<dbReference type="OrthoDB" id="428480at2759"/>
<sequence length="253" mass="29013">GQLNPALDETYTFLNKLLPELASYFNDKYYHAGGDEVNLNCWNTTPSIIEYLYQNSDSSIETLLSKFVNETHKIVRNSGKLPITWQEMIVNHTLPLKKDTLVQVWTNKDIIKKVVKKGYRVITGSSDYWYLDCGHGGWVGNDIYNVNNFICRCDPFKTWQKIYSFNPIDGLTDEEAKLIIGGEVQLWSEQADPTNLETLLWPRSSAAAEVLWSGPYDTSKKIRTPDKDALARLTDWRFRMVERGVNAVPLQPL</sequence>
<dbReference type="InterPro" id="IPR017853">
    <property type="entry name" value="GH"/>
</dbReference>
<evidence type="ECO:0000256" key="3">
    <source>
        <dbReference type="ARBA" id="ARBA00012663"/>
    </source>
</evidence>
<feature type="domain" description="Glycoside hydrolase family 20 catalytic" evidence="7">
    <location>
        <begin position="2"/>
        <end position="214"/>
    </location>
</feature>
<feature type="active site" description="Proton donor" evidence="6">
    <location>
        <position position="36"/>
    </location>
</feature>
<dbReference type="PRINTS" id="PR00738">
    <property type="entry name" value="GLHYDRLASE20"/>
</dbReference>
<evidence type="ECO:0000313" key="9">
    <source>
        <dbReference type="Proteomes" id="UP000789396"/>
    </source>
</evidence>
<comment type="similarity">
    <text evidence="2">Belongs to the glycosyl hydrolase 20 family.</text>
</comment>
<dbReference type="AlphaFoldDB" id="A0A9N9JEJ2"/>
<dbReference type="GO" id="GO:0030203">
    <property type="term" value="P:glycosaminoglycan metabolic process"/>
    <property type="evidence" value="ECO:0007669"/>
    <property type="project" value="TreeGrafter"/>
</dbReference>
<protein>
    <recommendedName>
        <fullName evidence="3">beta-N-acetylhexosaminidase</fullName>
        <ecNumber evidence="3">3.2.1.52</ecNumber>
    </recommendedName>
</protein>
<proteinExistence type="inferred from homology"/>
<dbReference type="PANTHER" id="PTHR22600">
    <property type="entry name" value="BETA-HEXOSAMINIDASE"/>
    <property type="match status" value="1"/>
</dbReference>
<feature type="non-terminal residue" evidence="8">
    <location>
        <position position="1"/>
    </location>
</feature>
<dbReference type="Pfam" id="PF00728">
    <property type="entry name" value="Glyco_hydro_20"/>
    <property type="match status" value="1"/>
</dbReference>
<dbReference type="Gene3D" id="3.20.20.80">
    <property type="entry name" value="Glycosidases"/>
    <property type="match status" value="1"/>
</dbReference>